<dbReference type="SMART" id="SM00871">
    <property type="entry name" value="AraC_E_bind"/>
    <property type="match status" value="1"/>
</dbReference>
<dbReference type="Pfam" id="PF06445">
    <property type="entry name" value="GyrI-like"/>
    <property type="match status" value="1"/>
</dbReference>
<proteinExistence type="predicted"/>
<evidence type="ECO:0000313" key="2">
    <source>
        <dbReference type="EMBL" id="PLR30318.1"/>
    </source>
</evidence>
<organism evidence="2 3">
    <name type="scientific">Chimaeribacter coloradensis</name>
    <dbReference type="NCBI Taxonomy" id="2060068"/>
    <lineage>
        <taxon>Bacteria</taxon>
        <taxon>Pseudomonadati</taxon>
        <taxon>Pseudomonadota</taxon>
        <taxon>Gammaproteobacteria</taxon>
        <taxon>Enterobacterales</taxon>
        <taxon>Yersiniaceae</taxon>
        <taxon>Chimaeribacter</taxon>
    </lineage>
</organism>
<comment type="caution">
    <text evidence="2">The sequence shown here is derived from an EMBL/GenBank/DDBJ whole genome shotgun (WGS) entry which is preliminary data.</text>
</comment>
<name>A0A2N5DU84_9GAMM</name>
<accession>A0A2N5DU84</accession>
<protein>
    <submittedName>
        <fullName evidence="2">Hydroxyacid dehydrogenase</fullName>
    </submittedName>
</protein>
<dbReference type="Gene3D" id="3.20.80.10">
    <property type="entry name" value="Regulatory factor, effector binding domain"/>
    <property type="match status" value="1"/>
</dbReference>
<dbReference type="EMBL" id="PJZH01000032">
    <property type="protein sequence ID" value="PLR30318.1"/>
    <property type="molecule type" value="Genomic_DNA"/>
</dbReference>
<dbReference type="InterPro" id="IPR029442">
    <property type="entry name" value="GyrI-like"/>
</dbReference>
<dbReference type="PANTHER" id="PTHR40055:SF2">
    <property type="entry name" value="DNA GYRASE INHIBITOR"/>
    <property type="match status" value="1"/>
</dbReference>
<dbReference type="InterPro" id="IPR010499">
    <property type="entry name" value="AraC_E-bd"/>
</dbReference>
<dbReference type="InterPro" id="IPR011256">
    <property type="entry name" value="Reg_factor_effector_dom_sf"/>
</dbReference>
<dbReference type="AlphaFoldDB" id="A0A2N5DU84"/>
<sequence length="176" mass="20091">MSLIITEQPDQTVYGVRVVGPYERTIPLGFSQLARWRRAHNITGGDVMTLYWDNPLTVAQESLRADVAFALEPGTTLPPAVQMTRGNVRVTEQVVPGGIYAMWRTRVFKTDFVKAWREFYEQRLLESEYRPCLGACYERYLNEGAEADYFDIEIHQTVCLRASLESGAVQPAPDRR</sequence>
<dbReference type="PANTHER" id="PTHR40055">
    <property type="entry name" value="TRANSCRIPTIONAL REGULATOR YGIV-RELATED"/>
    <property type="match status" value="1"/>
</dbReference>
<keyword evidence="3" id="KW-1185">Reference proteome</keyword>
<dbReference type="InterPro" id="IPR050908">
    <property type="entry name" value="SmbC-like"/>
</dbReference>
<gene>
    <name evidence="2" type="ORF">CYR32_19115</name>
</gene>
<feature type="domain" description="AraC effector-binding" evidence="1">
    <location>
        <begin position="1"/>
        <end position="159"/>
    </location>
</feature>
<reference evidence="2 3" key="1">
    <citation type="submission" date="2017-12" db="EMBL/GenBank/DDBJ databases">
        <title>Characterization of six clinical isolates of Enterochimera gen. nov., a novel genus of the Yersiniaciae family and the three species Enterochimera arupensis sp. nov., Enterochimera coloradensis sp. nov, and Enterochimera californica sp. nov.</title>
        <authorList>
            <person name="Rossi A."/>
            <person name="Fisher M."/>
        </authorList>
    </citation>
    <scope>NUCLEOTIDE SEQUENCE [LARGE SCALE GENOMIC DNA]</scope>
    <source>
        <strain evidence="3">2016-Iso4</strain>
    </source>
</reference>
<evidence type="ECO:0000259" key="1">
    <source>
        <dbReference type="SMART" id="SM00871"/>
    </source>
</evidence>
<dbReference type="Proteomes" id="UP000234503">
    <property type="component" value="Unassembled WGS sequence"/>
</dbReference>
<dbReference type="OrthoDB" id="282744at2"/>
<dbReference type="RefSeq" id="WP_101826713.1">
    <property type="nucleotide sequence ID" value="NZ_PJZH01000032.1"/>
</dbReference>
<dbReference type="SUPFAM" id="SSF55136">
    <property type="entry name" value="Probable bacterial effector-binding domain"/>
    <property type="match status" value="1"/>
</dbReference>
<evidence type="ECO:0000313" key="3">
    <source>
        <dbReference type="Proteomes" id="UP000234503"/>
    </source>
</evidence>